<evidence type="ECO:0000313" key="2">
    <source>
        <dbReference type="EMBL" id="MBW7954100.1"/>
    </source>
</evidence>
<keyword evidence="1" id="KW-1133">Transmembrane helix</keyword>
<evidence type="ECO:0000256" key="1">
    <source>
        <dbReference type="SAM" id="Phobius"/>
    </source>
</evidence>
<dbReference type="Proteomes" id="UP000781173">
    <property type="component" value="Unassembled WGS sequence"/>
</dbReference>
<organism evidence="2 3">
    <name type="scientific">Candidatus Dojkabacteria bacterium</name>
    <dbReference type="NCBI Taxonomy" id="2099670"/>
    <lineage>
        <taxon>Bacteria</taxon>
        <taxon>Candidatus Dojkabacteria</taxon>
    </lineage>
</organism>
<accession>A0A952AL87</accession>
<dbReference type="EMBL" id="JACFOF010000016">
    <property type="protein sequence ID" value="MBW7954100.1"/>
    <property type="molecule type" value="Genomic_DNA"/>
</dbReference>
<sequence>MEKTEIKKTIVAVSITTFCVLLFSVLMILSSYVPSVRPQVLGANTYSPQNSFVDEISIFAGGQEKIYTVSELLNVAFGYSDNENSRIYLSDVLDILGYNASVIEITTELGATIQYDLNSALESPYIIIEPTSIGLTNEATFPSITDDIETITINN</sequence>
<protein>
    <submittedName>
        <fullName evidence="2">Uncharacterized protein</fullName>
    </submittedName>
</protein>
<reference evidence="2" key="1">
    <citation type="journal article" date="2022" name="ISME J.">
        <title>A general approach to explore prokaryotic protein glycosylation reveals the unique surface layer modulation of an anammox bacterium.</title>
        <authorList>
            <person name="Pabst M."/>
            <person name="Grouzdev D.S."/>
            <person name="Lawson C.E."/>
            <person name="Kleikamp H.B.C."/>
            <person name="de Ram C."/>
            <person name="Louwen R."/>
            <person name="Lin Y.M."/>
            <person name="Lucker S."/>
            <person name="van Loosdrecht M.C.M."/>
            <person name="Laureni M."/>
        </authorList>
    </citation>
    <scope>NUCLEOTIDE SEQUENCE</scope>
    <source>
        <strain evidence="2">BROCD043</strain>
    </source>
</reference>
<evidence type="ECO:0000313" key="3">
    <source>
        <dbReference type="Proteomes" id="UP000781173"/>
    </source>
</evidence>
<gene>
    <name evidence="2" type="ORF">H3C67_04925</name>
</gene>
<keyword evidence="1" id="KW-0812">Transmembrane</keyword>
<keyword evidence="1" id="KW-0472">Membrane</keyword>
<comment type="caution">
    <text evidence="2">The sequence shown here is derived from an EMBL/GenBank/DDBJ whole genome shotgun (WGS) entry which is preliminary data.</text>
</comment>
<name>A0A952AL87_9BACT</name>
<proteinExistence type="predicted"/>
<feature type="transmembrane region" description="Helical" evidence="1">
    <location>
        <begin position="12"/>
        <end position="33"/>
    </location>
</feature>
<dbReference type="AlphaFoldDB" id="A0A952AL87"/>